<keyword evidence="1" id="KW-0472">Membrane</keyword>
<dbReference type="EMBL" id="BMJC01000005">
    <property type="protein sequence ID" value="GGB19098.1"/>
    <property type="molecule type" value="Genomic_DNA"/>
</dbReference>
<organism evidence="2 3">
    <name type="scientific">Puia dinghuensis</name>
    <dbReference type="NCBI Taxonomy" id="1792502"/>
    <lineage>
        <taxon>Bacteria</taxon>
        <taxon>Pseudomonadati</taxon>
        <taxon>Bacteroidota</taxon>
        <taxon>Chitinophagia</taxon>
        <taxon>Chitinophagales</taxon>
        <taxon>Chitinophagaceae</taxon>
        <taxon>Puia</taxon>
    </lineage>
</organism>
<gene>
    <name evidence="2" type="ORF">GCM10011511_48580</name>
</gene>
<dbReference type="RefSeq" id="WP_188936671.1">
    <property type="nucleotide sequence ID" value="NZ_BMJC01000005.1"/>
</dbReference>
<protein>
    <submittedName>
        <fullName evidence="2">Uncharacterized protein</fullName>
    </submittedName>
</protein>
<name>A0A8J2UHP0_9BACT</name>
<sequence>MEKDDQERVNRDLESEEAQNYFQDRRKKSYQLRRSILDYGMGVIIFGFGVLFLVAPKVGLPVGIDDTFRYIFSGLCLLYGAFRVYRGARKNYFN</sequence>
<comment type="caution">
    <text evidence="2">The sequence shown here is derived from an EMBL/GenBank/DDBJ whole genome shotgun (WGS) entry which is preliminary data.</text>
</comment>
<evidence type="ECO:0000256" key="1">
    <source>
        <dbReference type="SAM" id="Phobius"/>
    </source>
</evidence>
<dbReference type="AlphaFoldDB" id="A0A8J2UHP0"/>
<keyword evidence="1" id="KW-1133">Transmembrane helix</keyword>
<keyword evidence="3" id="KW-1185">Reference proteome</keyword>
<reference evidence="2" key="2">
    <citation type="submission" date="2020-09" db="EMBL/GenBank/DDBJ databases">
        <authorList>
            <person name="Sun Q."/>
            <person name="Zhou Y."/>
        </authorList>
    </citation>
    <scope>NUCLEOTIDE SEQUENCE</scope>
    <source>
        <strain evidence="2">CGMCC 1.15448</strain>
    </source>
</reference>
<feature type="transmembrane region" description="Helical" evidence="1">
    <location>
        <begin position="36"/>
        <end position="55"/>
    </location>
</feature>
<dbReference type="Proteomes" id="UP000607559">
    <property type="component" value="Unassembled WGS sequence"/>
</dbReference>
<proteinExistence type="predicted"/>
<evidence type="ECO:0000313" key="3">
    <source>
        <dbReference type="Proteomes" id="UP000607559"/>
    </source>
</evidence>
<keyword evidence="1" id="KW-0812">Transmembrane</keyword>
<evidence type="ECO:0000313" key="2">
    <source>
        <dbReference type="EMBL" id="GGB19098.1"/>
    </source>
</evidence>
<reference evidence="2" key="1">
    <citation type="journal article" date="2014" name="Int. J. Syst. Evol. Microbiol.">
        <title>Complete genome sequence of Corynebacterium casei LMG S-19264T (=DSM 44701T), isolated from a smear-ripened cheese.</title>
        <authorList>
            <consortium name="US DOE Joint Genome Institute (JGI-PGF)"/>
            <person name="Walter F."/>
            <person name="Albersmeier A."/>
            <person name="Kalinowski J."/>
            <person name="Ruckert C."/>
        </authorList>
    </citation>
    <scope>NUCLEOTIDE SEQUENCE</scope>
    <source>
        <strain evidence="2">CGMCC 1.15448</strain>
    </source>
</reference>
<accession>A0A8J2UHP0</accession>
<feature type="transmembrane region" description="Helical" evidence="1">
    <location>
        <begin position="67"/>
        <end position="85"/>
    </location>
</feature>